<keyword evidence="3" id="KW-1185">Reference proteome</keyword>
<gene>
    <name evidence="2" type="ORF">EPA93_19220</name>
</gene>
<name>A0A4V0YZ02_KTERU</name>
<reference evidence="2 3" key="1">
    <citation type="submission" date="2019-01" db="EMBL/GenBank/DDBJ databases">
        <title>Ktedonosporobacter rubrisoli SCAWS-G2.</title>
        <authorList>
            <person name="Huang Y."/>
            <person name="Yan B."/>
        </authorList>
    </citation>
    <scope>NUCLEOTIDE SEQUENCE [LARGE SCALE GENOMIC DNA]</scope>
    <source>
        <strain evidence="2 3">SCAWS-G2</strain>
    </source>
</reference>
<evidence type="ECO:0008006" key="4">
    <source>
        <dbReference type="Google" id="ProtNLM"/>
    </source>
</evidence>
<accession>A0A4V0YZ02</accession>
<evidence type="ECO:0000313" key="2">
    <source>
        <dbReference type="EMBL" id="QBD78011.1"/>
    </source>
</evidence>
<dbReference type="AlphaFoldDB" id="A0A4V0YZ02"/>
<proteinExistence type="predicted"/>
<evidence type="ECO:0000313" key="3">
    <source>
        <dbReference type="Proteomes" id="UP000290365"/>
    </source>
</evidence>
<dbReference type="KEGG" id="kbs:EPA93_19220"/>
<keyword evidence="1" id="KW-0175">Coiled coil</keyword>
<dbReference type="RefSeq" id="WP_129889064.1">
    <property type="nucleotide sequence ID" value="NZ_CP035758.1"/>
</dbReference>
<protein>
    <recommendedName>
        <fullName evidence="4">HTH merR-type domain-containing protein</fullName>
    </recommendedName>
</protein>
<sequence>MENLLSSSEAREMLGNMASSSFKEYVDSGRIRKIIPPGKKQGKYVREDVELLAKEVLPFIRKEKRIKQQNFSQQLDYATHQRLSTIEKDLEDLKQQITQHFNTIEVLLAQILTRLSDG</sequence>
<dbReference type="Proteomes" id="UP000290365">
    <property type="component" value="Chromosome"/>
</dbReference>
<evidence type="ECO:0000256" key="1">
    <source>
        <dbReference type="SAM" id="Coils"/>
    </source>
</evidence>
<organism evidence="2 3">
    <name type="scientific">Ktedonosporobacter rubrisoli</name>
    <dbReference type="NCBI Taxonomy" id="2509675"/>
    <lineage>
        <taxon>Bacteria</taxon>
        <taxon>Bacillati</taxon>
        <taxon>Chloroflexota</taxon>
        <taxon>Ktedonobacteria</taxon>
        <taxon>Ktedonobacterales</taxon>
        <taxon>Ktedonosporobacteraceae</taxon>
        <taxon>Ktedonosporobacter</taxon>
    </lineage>
</organism>
<dbReference type="EMBL" id="CP035758">
    <property type="protein sequence ID" value="QBD78011.1"/>
    <property type="molecule type" value="Genomic_DNA"/>
</dbReference>
<feature type="coiled-coil region" evidence="1">
    <location>
        <begin position="83"/>
        <end position="110"/>
    </location>
</feature>